<dbReference type="Pfam" id="PF02365">
    <property type="entry name" value="NAM"/>
    <property type="match status" value="1"/>
</dbReference>
<keyword evidence="1" id="KW-0805">Transcription regulation</keyword>
<sequence>IEMMRCEAEERKRIDCVPGYRFKPKDEELILDYLKRKVEKSNLPMDYIRDVELYGSDPDDLAAKYAKVGDDEWYFFT</sequence>
<keyword evidence="7" id="KW-1185">Reference proteome</keyword>
<dbReference type="InterPro" id="IPR036093">
    <property type="entry name" value="NAC_dom_sf"/>
</dbReference>
<comment type="caution">
    <text evidence="6">The sequence shown here is derived from an EMBL/GenBank/DDBJ whole genome shotgun (WGS) entry which is preliminary data.</text>
</comment>
<evidence type="ECO:0000313" key="7">
    <source>
        <dbReference type="Proteomes" id="UP000015453"/>
    </source>
</evidence>
<dbReference type="GO" id="GO:0006355">
    <property type="term" value="P:regulation of DNA-templated transcription"/>
    <property type="evidence" value="ECO:0007669"/>
    <property type="project" value="InterPro"/>
</dbReference>
<gene>
    <name evidence="6" type="ORF">M569_15848</name>
</gene>
<evidence type="ECO:0000256" key="3">
    <source>
        <dbReference type="ARBA" id="ARBA00023163"/>
    </source>
</evidence>
<evidence type="ECO:0000256" key="4">
    <source>
        <dbReference type="ARBA" id="ARBA00023242"/>
    </source>
</evidence>
<reference evidence="6 7" key="1">
    <citation type="journal article" date="2013" name="BMC Genomics">
        <title>The miniature genome of a carnivorous plant Genlisea aurea contains a low number of genes and short non-coding sequences.</title>
        <authorList>
            <person name="Leushkin E.V."/>
            <person name="Sutormin R.A."/>
            <person name="Nabieva E.R."/>
            <person name="Penin A.A."/>
            <person name="Kondrashov A.S."/>
            <person name="Logacheva M.D."/>
        </authorList>
    </citation>
    <scope>NUCLEOTIDE SEQUENCE [LARGE SCALE GENOMIC DNA]</scope>
</reference>
<dbReference type="AlphaFoldDB" id="S8BX89"/>
<evidence type="ECO:0000256" key="2">
    <source>
        <dbReference type="ARBA" id="ARBA00023125"/>
    </source>
</evidence>
<name>S8BX89_9LAMI</name>
<keyword evidence="2" id="KW-0238">DNA-binding</keyword>
<accession>S8BX89</accession>
<proteinExistence type="predicted"/>
<evidence type="ECO:0000313" key="6">
    <source>
        <dbReference type="EMBL" id="EPS58964.1"/>
    </source>
</evidence>
<dbReference type="PANTHER" id="PTHR31719:SF209">
    <property type="entry name" value="NAC DOMAIN-CONTAINING PROTEIN 68-LIKE"/>
    <property type="match status" value="1"/>
</dbReference>
<feature type="non-terminal residue" evidence="6">
    <location>
        <position position="77"/>
    </location>
</feature>
<keyword evidence="3" id="KW-0804">Transcription</keyword>
<evidence type="ECO:0000259" key="5">
    <source>
        <dbReference type="PROSITE" id="PS51005"/>
    </source>
</evidence>
<protein>
    <recommendedName>
        <fullName evidence="5">NAC domain-containing protein</fullName>
    </recommendedName>
</protein>
<dbReference type="EMBL" id="AUSU01008756">
    <property type="protein sequence ID" value="EPS58964.1"/>
    <property type="molecule type" value="Genomic_DNA"/>
</dbReference>
<dbReference type="GO" id="GO:0003677">
    <property type="term" value="F:DNA binding"/>
    <property type="evidence" value="ECO:0007669"/>
    <property type="project" value="UniProtKB-KW"/>
</dbReference>
<dbReference type="GO" id="GO:0048731">
    <property type="term" value="P:system development"/>
    <property type="evidence" value="ECO:0007669"/>
    <property type="project" value="TreeGrafter"/>
</dbReference>
<feature type="non-terminal residue" evidence="6">
    <location>
        <position position="1"/>
    </location>
</feature>
<dbReference type="InterPro" id="IPR003441">
    <property type="entry name" value="NAC-dom"/>
</dbReference>
<organism evidence="6 7">
    <name type="scientific">Genlisea aurea</name>
    <dbReference type="NCBI Taxonomy" id="192259"/>
    <lineage>
        <taxon>Eukaryota</taxon>
        <taxon>Viridiplantae</taxon>
        <taxon>Streptophyta</taxon>
        <taxon>Embryophyta</taxon>
        <taxon>Tracheophyta</taxon>
        <taxon>Spermatophyta</taxon>
        <taxon>Magnoliopsida</taxon>
        <taxon>eudicotyledons</taxon>
        <taxon>Gunneridae</taxon>
        <taxon>Pentapetalae</taxon>
        <taxon>asterids</taxon>
        <taxon>lamiids</taxon>
        <taxon>Lamiales</taxon>
        <taxon>Lentibulariaceae</taxon>
        <taxon>Genlisea</taxon>
    </lineage>
</organism>
<dbReference type="OrthoDB" id="863385at2759"/>
<dbReference type="Gene3D" id="2.170.150.80">
    <property type="entry name" value="NAC domain"/>
    <property type="match status" value="1"/>
</dbReference>
<dbReference type="SUPFAM" id="SSF101941">
    <property type="entry name" value="NAC domain"/>
    <property type="match status" value="1"/>
</dbReference>
<dbReference type="PANTHER" id="PTHR31719">
    <property type="entry name" value="NAC TRANSCRIPTION FACTOR 56"/>
    <property type="match status" value="1"/>
</dbReference>
<feature type="domain" description="NAC" evidence="5">
    <location>
        <begin position="16"/>
        <end position="77"/>
    </location>
</feature>
<evidence type="ECO:0000256" key="1">
    <source>
        <dbReference type="ARBA" id="ARBA00023015"/>
    </source>
</evidence>
<keyword evidence="4" id="KW-0539">Nucleus</keyword>
<dbReference type="Proteomes" id="UP000015453">
    <property type="component" value="Unassembled WGS sequence"/>
</dbReference>
<dbReference type="PROSITE" id="PS51005">
    <property type="entry name" value="NAC"/>
    <property type="match status" value="1"/>
</dbReference>